<evidence type="ECO:0000259" key="3">
    <source>
        <dbReference type="Pfam" id="PF10017"/>
    </source>
</evidence>
<dbReference type="PIRSF" id="PIRSF018005">
    <property type="entry name" value="UCP018005"/>
    <property type="match status" value="1"/>
</dbReference>
<gene>
    <name evidence="4" type="primary">egtD</name>
    <name evidence="4" type="ORF">ACFQS8_13270</name>
</gene>
<dbReference type="NCBIfam" id="TIGR03438">
    <property type="entry name" value="egtD_ergothio"/>
    <property type="match status" value="1"/>
</dbReference>
<dbReference type="InterPro" id="IPR035094">
    <property type="entry name" value="EgtD"/>
</dbReference>
<accession>A0ABW2IP48</accession>
<proteinExistence type="predicted"/>
<evidence type="ECO:0000313" key="4">
    <source>
        <dbReference type="EMBL" id="MFC7292595.1"/>
    </source>
</evidence>
<dbReference type="EMBL" id="JBHTBR010000005">
    <property type="protein sequence ID" value="MFC7292595.1"/>
    <property type="molecule type" value="Genomic_DNA"/>
</dbReference>
<dbReference type="GO" id="GO:0032259">
    <property type="term" value="P:methylation"/>
    <property type="evidence" value="ECO:0007669"/>
    <property type="project" value="UniProtKB-KW"/>
</dbReference>
<dbReference type="RefSeq" id="WP_382168151.1">
    <property type="nucleotide sequence ID" value="NZ_JBHTBR010000005.1"/>
</dbReference>
<dbReference type="PANTHER" id="PTHR43397:SF1">
    <property type="entry name" value="ERGOTHIONEINE BIOSYNTHESIS PROTEIN 1"/>
    <property type="match status" value="1"/>
</dbReference>
<organism evidence="4 5">
    <name type="scientific">Hirschia litorea</name>
    <dbReference type="NCBI Taxonomy" id="1199156"/>
    <lineage>
        <taxon>Bacteria</taxon>
        <taxon>Pseudomonadati</taxon>
        <taxon>Pseudomonadota</taxon>
        <taxon>Alphaproteobacteria</taxon>
        <taxon>Hyphomonadales</taxon>
        <taxon>Hyphomonadaceae</taxon>
        <taxon>Hirschia</taxon>
    </lineage>
</organism>
<sequence length="311" mass="34907">MLDMVSRSECEFFNDVIEGMSASPKTLPCKYFYDKHGSDLFEEITQLPEYYPTRTELDLLSLVASEIREFTADDIRIVEYGAGALRKVRLLLDTLDSANTYVPIDVSKSFLLSASQKLQDEYPDITVQPIVGSFLDPDLKIPASQTPSLGFFPGSTLGNLDDKDIRLFLSKARKHLGPNGQFLLGVDINQDPDTLIPAYNDAQGITADFNLNLLARINHELGANFQLSAFKHEARWNAQQHKIEMHLVSEKTQSVSIGGHTFNLLKDESIHTENSRKFTLEQIEKLATASNWKIQNVWQSPSPSMALVLLN</sequence>
<reference evidence="5" key="1">
    <citation type="journal article" date="2019" name="Int. J. Syst. Evol. Microbiol.">
        <title>The Global Catalogue of Microorganisms (GCM) 10K type strain sequencing project: providing services to taxonomists for standard genome sequencing and annotation.</title>
        <authorList>
            <consortium name="The Broad Institute Genomics Platform"/>
            <consortium name="The Broad Institute Genome Sequencing Center for Infectious Disease"/>
            <person name="Wu L."/>
            <person name="Ma J."/>
        </authorList>
    </citation>
    <scope>NUCLEOTIDE SEQUENCE [LARGE SCALE GENOMIC DNA]</scope>
    <source>
        <strain evidence="5">CCUG 51308</strain>
    </source>
</reference>
<dbReference type="InterPro" id="IPR019257">
    <property type="entry name" value="MeTrfase_dom"/>
</dbReference>
<feature type="domain" description="Histidine-specific methyltransferase SAM-dependent" evidence="3">
    <location>
        <begin position="14"/>
        <end position="310"/>
    </location>
</feature>
<evidence type="ECO:0000256" key="1">
    <source>
        <dbReference type="ARBA" id="ARBA00022603"/>
    </source>
</evidence>
<dbReference type="PANTHER" id="PTHR43397">
    <property type="entry name" value="ERGOTHIONEINE BIOSYNTHESIS PROTEIN 1"/>
    <property type="match status" value="1"/>
</dbReference>
<dbReference type="InterPro" id="IPR051128">
    <property type="entry name" value="EgtD_Methyltrsf_superfamily"/>
</dbReference>
<dbReference type="InterPro" id="IPR017804">
    <property type="entry name" value="MeTrfase_EgtD-like"/>
</dbReference>
<dbReference type="EC" id="2.1.1.44" evidence="4"/>
<dbReference type="Proteomes" id="UP001596492">
    <property type="component" value="Unassembled WGS sequence"/>
</dbReference>
<evidence type="ECO:0000256" key="2">
    <source>
        <dbReference type="ARBA" id="ARBA00022679"/>
    </source>
</evidence>
<dbReference type="Gene3D" id="3.40.50.150">
    <property type="entry name" value="Vaccinia Virus protein VP39"/>
    <property type="match status" value="1"/>
</dbReference>
<dbReference type="SUPFAM" id="SSF53335">
    <property type="entry name" value="S-adenosyl-L-methionine-dependent methyltransferases"/>
    <property type="match status" value="1"/>
</dbReference>
<protein>
    <submittedName>
        <fullName evidence="4">L-histidine N(Alpha)-methyltransferase</fullName>
        <ecNumber evidence="4">2.1.1.44</ecNumber>
    </submittedName>
</protein>
<dbReference type="Pfam" id="PF10017">
    <property type="entry name" value="Methyltransf_33"/>
    <property type="match status" value="1"/>
</dbReference>
<comment type="caution">
    <text evidence="4">The sequence shown here is derived from an EMBL/GenBank/DDBJ whole genome shotgun (WGS) entry which is preliminary data.</text>
</comment>
<evidence type="ECO:0000313" key="5">
    <source>
        <dbReference type="Proteomes" id="UP001596492"/>
    </source>
</evidence>
<dbReference type="InterPro" id="IPR029063">
    <property type="entry name" value="SAM-dependent_MTases_sf"/>
</dbReference>
<name>A0ABW2IP48_9PROT</name>
<dbReference type="GO" id="GO:0052706">
    <property type="term" value="F:L-histidine N(alpha)-methyltransferase activity"/>
    <property type="evidence" value="ECO:0007669"/>
    <property type="project" value="UniProtKB-EC"/>
</dbReference>
<keyword evidence="2 4" id="KW-0808">Transferase</keyword>
<keyword evidence="5" id="KW-1185">Reference proteome</keyword>
<keyword evidence="1 4" id="KW-0489">Methyltransferase</keyword>